<dbReference type="Pfam" id="PF11566">
    <property type="entry name" value="PI31_Prot_N"/>
    <property type="match status" value="1"/>
</dbReference>
<feature type="domain" description="F-box" evidence="1">
    <location>
        <begin position="115"/>
        <end position="161"/>
    </location>
</feature>
<organism evidence="2 3">
    <name type="scientific">Eleutherodactylus coqui</name>
    <name type="common">Puerto Rican coqui</name>
    <dbReference type="NCBI Taxonomy" id="57060"/>
    <lineage>
        <taxon>Eukaryota</taxon>
        <taxon>Metazoa</taxon>
        <taxon>Chordata</taxon>
        <taxon>Craniata</taxon>
        <taxon>Vertebrata</taxon>
        <taxon>Euteleostomi</taxon>
        <taxon>Amphibia</taxon>
        <taxon>Batrachia</taxon>
        <taxon>Anura</taxon>
        <taxon>Neobatrachia</taxon>
        <taxon>Hyloidea</taxon>
        <taxon>Eleutherodactylidae</taxon>
        <taxon>Eleutherodactylinae</taxon>
        <taxon>Eleutherodactylus</taxon>
        <taxon>Eleutherodactylus</taxon>
    </lineage>
</organism>
<dbReference type="GO" id="GO:1903599">
    <property type="term" value="P:positive regulation of autophagy of mitochondrion"/>
    <property type="evidence" value="ECO:0007669"/>
    <property type="project" value="TreeGrafter"/>
</dbReference>
<evidence type="ECO:0000313" key="2">
    <source>
        <dbReference type="EMBL" id="KAG9461958.1"/>
    </source>
</evidence>
<accession>A0A8J6BG74</accession>
<dbReference type="PROSITE" id="PS50181">
    <property type="entry name" value="FBOX"/>
    <property type="match status" value="1"/>
</dbReference>
<proteinExistence type="predicted"/>
<dbReference type="PANTHER" id="PTHR15537:SF2">
    <property type="entry name" value="F-BOX ONLY PROTEIN 7"/>
    <property type="match status" value="1"/>
</dbReference>
<sequence length="286" mass="32557">GVKNKVSAMPEGWKSSGGIYKLHYSHPLCGDSSAALVCVPMGRLVVINATLTIVRELKCVKRLQIPTESYITFPPQDSAVAAVFRDLQKLSRLFKDQLVYPLLAATRQALDLPDVFGVVVLPPELKLRIFRLLDVQSILSLGATCKDLQADTEDPSLWRFLYTRDFRDHSVRDLHTDWKELYKQKYKQMCSVLRRRYGPYVPGFPPFHPSPFLPDQSLPSFPYPPGIIGGDYDQQPIFPFARDPLSLLVPRRPREPGLFRPARPRIDPHLPGIFRNPPLSRWGPFL</sequence>
<dbReference type="GO" id="GO:0019901">
    <property type="term" value="F:protein kinase binding"/>
    <property type="evidence" value="ECO:0007669"/>
    <property type="project" value="InterPro"/>
</dbReference>
<dbReference type="InterPro" id="IPR021625">
    <property type="entry name" value="PI31_Prot_N"/>
</dbReference>
<name>A0A8J6BG74_ELECQ</name>
<dbReference type="AlphaFoldDB" id="A0A8J6BG74"/>
<dbReference type="InterPro" id="IPR047118">
    <property type="entry name" value="Fbxo7"/>
</dbReference>
<dbReference type="InterPro" id="IPR036047">
    <property type="entry name" value="F-box-like_dom_sf"/>
</dbReference>
<dbReference type="FunFam" id="1.20.1280.50:FF:000010">
    <property type="entry name" value="F-box only protein 7"/>
    <property type="match status" value="1"/>
</dbReference>
<dbReference type="OrthoDB" id="101791at2759"/>
<dbReference type="Gene3D" id="3.40.1000.30">
    <property type="match status" value="1"/>
</dbReference>
<comment type="caution">
    <text evidence="2">The sequence shown here is derived from an EMBL/GenBank/DDBJ whole genome shotgun (WGS) entry which is preliminary data.</text>
</comment>
<feature type="non-terminal residue" evidence="2">
    <location>
        <position position="286"/>
    </location>
</feature>
<dbReference type="Pfam" id="PF12937">
    <property type="entry name" value="F-box-like"/>
    <property type="match status" value="1"/>
</dbReference>
<dbReference type="PANTHER" id="PTHR15537">
    <property type="entry name" value="F-BOX ONLY PROTEIN 7"/>
    <property type="match status" value="1"/>
</dbReference>
<dbReference type="InterPro" id="IPR001810">
    <property type="entry name" value="F-box_dom"/>
</dbReference>
<protein>
    <recommendedName>
        <fullName evidence="1">F-box domain-containing protein</fullName>
    </recommendedName>
</protein>
<evidence type="ECO:0000259" key="1">
    <source>
        <dbReference type="PROSITE" id="PS50181"/>
    </source>
</evidence>
<reference evidence="2" key="1">
    <citation type="thesis" date="2020" institute="ProQuest LLC" country="789 East Eisenhower Parkway, Ann Arbor, MI, USA">
        <title>Comparative Genomics and Chromosome Evolution.</title>
        <authorList>
            <person name="Mudd A.B."/>
        </authorList>
    </citation>
    <scope>NUCLEOTIDE SEQUENCE</scope>
    <source>
        <strain evidence="2">HN-11 Male</strain>
        <tissue evidence="2">Kidney and liver</tissue>
    </source>
</reference>
<evidence type="ECO:0000313" key="3">
    <source>
        <dbReference type="Proteomes" id="UP000770717"/>
    </source>
</evidence>
<dbReference type="Proteomes" id="UP000770717">
    <property type="component" value="Unassembled WGS sequence"/>
</dbReference>
<gene>
    <name evidence="2" type="ORF">GDO78_015262</name>
</gene>
<dbReference type="Gene3D" id="1.20.1280.50">
    <property type="match status" value="1"/>
</dbReference>
<dbReference type="EMBL" id="WNTK01014881">
    <property type="protein sequence ID" value="KAG9461958.1"/>
    <property type="molecule type" value="Genomic_DNA"/>
</dbReference>
<dbReference type="SUPFAM" id="SSF81383">
    <property type="entry name" value="F-box domain"/>
    <property type="match status" value="1"/>
</dbReference>
<dbReference type="CDD" id="cd22087">
    <property type="entry name" value="F-box_FBXO7"/>
    <property type="match status" value="1"/>
</dbReference>
<keyword evidence="3" id="KW-1185">Reference proteome</keyword>